<dbReference type="InterPro" id="IPR001509">
    <property type="entry name" value="Epimerase_deHydtase"/>
</dbReference>
<accession>A0ABY7QBV3</accession>
<gene>
    <name evidence="2" type="ORF">O1G21_32820</name>
</gene>
<sequence>MRLLLLGGTKFVGRAVAEEALARGWEVTALNRGTQPAPEGVRVLRGDRTADDGLAALGTGEWDAVVDTWSWAPAAVRDSARQLFGRVGHYAYVSSRSVYDYPLRAGADETAPVVPSSPDLTGEVPYAEAKRGAELALEEEYGGSALLVRAGLILGPYENIGRLPWWLNRIARGGPVLAPGPRDLALQYIDGRDLAAWTLDAVAARLSGPYNVVSPAGHTTMGGLLEACVRTTGSDAELRWTDPERIVAAGVQPWTELPIWLAPGELYDFLHGASVGRAVGAGLRCRPVAETVEDTWAWLRSIGGDAPQRADRPNVGLDPAREAELLKG</sequence>
<dbReference type="PANTHER" id="PTHR43245">
    <property type="entry name" value="BIFUNCTIONAL POLYMYXIN RESISTANCE PROTEIN ARNA"/>
    <property type="match status" value="1"/>
</dbReference>
<organism evidence="2 3">
    <name type="scientific">Kitasatospora cathayae</name>
    <dbReference type="NCBI Taxonomy" id="3004092"/>
    <lineage>
        <taxon>Bacteria</taxon>
        <taxon>Bacillati</taxon>
        <taxon>Actinomycetota</taxon>
        <taxon>Actinomycetes</taxon>
        <taxon>Kitasatosporales</taxon>
        <taxon>Streptomycetaceae</taxon>
        <taxon>Kitasatospora</taxon>
    </lineage>
</organism>
<reference evidence="3" key="1">
    <citation type="submission" date="2022-12" db="EMBL/GenBank/DDBJ databases">
        <authorList>
            <person name="Mo P."/>
        </authorList>
    </citation>
    <scope>NUCLEOTIDE SEQUENCE [LARGE SCALE GENOMIC DNA]</scope>
    <source>
        <strain evidence="3">HUAS 3-15</strain>
    </source>
</reference>
<dbReference type="EMBL" id="CP115450">
    <property type="protein sequence ID" value="WBP90170.1"/>
    <property type="molecule type" value="Genomic_DNA"/>
</dbReference>
<dbReference type="InterPro" id="IPR050177">
    <property type="entry name" value="Lipid_A_modif_metabolic_enz"/>
</dbReference>
<name>A0ABY7QBV3_9ACTN</name>
<dbReference type="SUPFAM" id="SSF51735">
    <property type="entry name" value="NAD(P)-binding Rossmann-fold domains"/>
    <property type="match status" value="1"/>
</dbReference>
<dbReference type="PANTHER" id="PTHR43245:SF13">
    <property type="entry name" value="UDP-D-APIOSE_UDP-D-XYLOSE SYNTHASE 2"/>
    <property type="match status" value="1"/>
</dbReference>
<evidence type="ECO:0000313" key="2">
    <source>
        <dbReference type="EMBL" id="WBP90170.1"/>
    </source>
</evidence>
<dbReference type="Pfam" id="PF01370">
    <property type="entry name" value="Epimerase"/>
    <property type="match status" value="1"/>
</dbReference>
<dbReference type="InterPro" id="IPR036291">
    <property type="entry name" value="NAD(P)-bd_dom_sf"/>
</dbReference>
<feature type="domain" description="NAD-dependent epimerase/dehydratase" evidence="1">
    <location>
        <begin position="4"/>
        <end position="204"/>
    </location>
</feature>
<dbReference type="RefSeq" id="WP_270148782.1">
    <property type="nucleotide sequence ID" value="NZ_CP115450.1"/>
</dbReference>
<keyword evidence="3" id="KW-1185">Reference proteome</keyword>
<protein>
    <submittedName>
        <fullName evidence="2">NAD-dependent epimerase/dehydratase family protein</fullName>
    </submittedName>
</protein>
<dbReference type="Gene3D" id="3.40.50.720">
    <property type="entry name" value="NAD(P)-binding Rossmann-like Domain"/>
    <property type="match status" value="1"/>
</dbReference>
<evidence type="ECO:0000313" key="3">
    <source>
        <dbReference type="Proteomes" id="UP001212821"/>
    </source>
</evidence>
<evidence type="ECO:0000259" key="1">
    <source>
        <dbReference type="Pfam" id="PF01370"/>
    </source>
</evidence>
<proteinExistence type="predicted"/>
<dbReference type="Proteomes" id="UP001212821">
    <property type="component" value="Chromosome"/>
</dbReference>